<comment type="caution">
    <text evidence="7">The sequence shown here is derived from an EMBL/GenBank/DDBJ whole genome shotgun (WGS) entry which is preliminary data.</text>
</comment>
<dbReference type="GO" id="GO:0005737">
    <property type="term" value="C:cytoplasm"/>
    <property type="evidence" value="ECO:0007669"/>
    <property type="project" value="UniProtKB-SubCell"/>
</dbReference>
<dbReference type="Gene3D" id="1.20.58.60">
    <property type="match status" value="4"/>
</dbReference>
<dbReference type="Pfam" id="PF25101">
    <property type="entry name" value="Spectrin_7"/>
    <property type="match status" value="1"/>
</dbReference>
<evidence type="ECO:0000256" key="5">
    <source>
        <dbReference type="SAM" id="MobiDB-lite"/>
    </source>
</evidence>
<dbReference type="InterPro" id="IPR003599">
    <property type="entry name" value="Ig_sub"/>
</dbReference>
<dbReference type="Pfam" id="PF07679">
    <property type="entry name" value="I-set"/>
    <property type="match status" value="1"/>
</dbReference>
<dbReference type="InterPro" id="IPR036179">
    <property type="entry name" value="Ig-like_dom_sf"/>
</dbReference>
<evidence type="ECO:0000259" key="6">
    <source>
        <dbReference type="PROSITE" id="PS50835"/>
    </source>
</evidence>
<keyword evidence="3" id="KW-0393">Immunoglobulin domain</keyword>
<dbReference type="FunFam" id="2.60.40.10:FF:000425">
    <property type="entry name" value="Myosin light chain kinase"/>
    <property type="match status" value="1"/>
</dbReference>
<accession>A0ABD1J267</accession>
<dbReference type="EMBL" id="JBHFQA010000020">
    <property type="protein sequence ID" value="KAL2081287.1"/>
    <property type="molecule type" value="Genomic_DNA"/>
</dbReference>
<dbReference type="Gene3D" id="2.60.40.10">
    <property type="entry name" value="Immunoglobulins"/>
    <property type="match status" value="1"/>
</dbReference>
<evidence type="ECO:0000313" key="8">
    <source>
        <dbReference type="Proteomes" id="UP001591681"/>
    </source>
</evidence>
<proteinExistence type="predicted"/>
<feature type="region of interest" description="Disordered" evidence="5">
    <location>
        <begin position="1519"/>
        <end position="1552"/>
    </location>
</feature>
<feature type="compositionally biased region" description="Polar residues" evidence="5">
    <location>
        <begin position="1437"/>
        <end position="1451"/>
    </location>
</feature>
<dbReference type="PANTHER" id="PTHR42757">
    <property type="entry name" value="IGLON FAMILY OF IMMUNOGLOBULIN SUPERFAMILY-RELATED"/>
    <property type="match status" value="1"/>
</dbReference>
<comment type="subcellular location">
    <subcellularLocation>
        <location evidence="1">Cytoplasm</location>
    </subcellularLocation>
</comment>
<evidence type="ECO:0000256" key="4">
    <source>
        <dbReference type="SAM" id="Coils"/>
    </source>
</evidence>
<feature type="coiled-coil region" evidence="4">
    <location>
        <begin position="866"/>
        <end position="893"/>
    </location>
</feature>
<keyword evidence="8" id="KW-1185">Reference proteome</keyword>
<reference evidence="7 8" key="1">
    <citation type="submission" date="2024-09" db="EMBL/GenBank/DDBJ databases">
        <title>A chromosome-level genome assembly of Gray's grenadier anchovy, Coilia grayii.</title>
        <authorList>
            <person name="Fu Z."/>
        </authorList>
    </citation>
    <scope>NUCLEOTIDE SEQUENCE [LARGE SCALE GENOMIC DNA]</scope>
    <source>
        <strain evidence="7">G4</strain>
        <tissue evidence="7">Muscle</tissue>
    </source>
</reference>
<dbReference type="SMART" id="SM00409">
    <property type="entry name" value="IG"/>
    <property type="match status" value="1"/>
</dbReference>
<protein>
    <recommendedName>
        <fullName evidence="6">Ig-like domain-containing protein</fullName>
    </recommendedName>
</protein>
<dbReference type="InterPro" id="IPR007110">
    <property type="entry name" value="Ig-like_dom"/>
</dbReference>
<dbReference type="SMART" id="SM00408">
    <property type="entry name" value="IGc2"/>
    <property type="match status" value="1"/>
</dbReference>
<feature type="compositionally biased region" description="Basic and acidic residues" evidence="5">
    <location>
        <begin position="1519"/>
        <end position="1533"/>
    </location>
</feature>
<feature type="compositionally biased region" description="Polar residues" evidence="5">
    <location>
        <begin position="1349"/>
        <end position="1359"/>
    </location>
</feature>
<feature type="compositionally biased region" description="Basic and acidic residues" evidence="5">
    <location>
        <begin position="1309"/>
        <end position="1321"/>
    </location>
</feature>
<feature type="compositionally biased region" description="Polar residues" evidence="5">
    <location>
        <begin position="1285"/>
        <end position="1294"/>
    </location>
</feature>
<feature type="compositionally biased region" description="Polar residues" evidence="5">
    <location>
        <begin position="1261"/>
        <end position="1275"/>
    </location>
</feature>
<organism evidence="7 8">
    <name type="scientific">Coilia grayii</name>
    <name type="common">Gray's grenadier anchovy</name>
    <dbReference type="NCBI Taxonomy" id="363190"/>
    <lineage>
        <taxon>Eukaryota</taxon>
        <taxon>Metazoa</taxon>
        <taxon>Chordata</taxon>
        <taxon>Craniata</taxon>
        <taxon>Vertebrata</taxon>
        <taxon>Euteleostomi</taxon>
        <taxon>Actinopterygii</taxon>
        <taxon>Neopterygii</taxon>
        <taxon>Teleostei</taxon>
        <taxon>Clupei</taxon>
        <taxon>Clupeiformes</taxon>
        <taxon>Clupeoidei</taxon>
        <taxon>Engraulidae</taxon>
        <taxon>Coilinae</taxon>
        <taxon>Coilia</taxon>
    </lineage>
</organism>
<sequence>MSEEGDTGGHPSTTTISTVAVQAGDSQIIITVLKCGTLVELHLTEAEPNLLEIGANQEETKKLLTEHEQLLAKLKKHEEGVWALLEKADRTAEEREGDEVVFEAMADTLSDAWRTLIAHLERRRSLLQLASHFFDGALEFAIKIDEAEDFQRVGQDVADADSLTRLLQRHSDIKRGLLEKSMLVLTRSRELLEYLRGFQADEALSHMEAQYGARSTRIKVERLMELLQDRRRQVDQHMRRQQHRLDVIQNICQWEQQEQEVTQWFRENADLYLENDRLGSSLSESEELLQEHKEFEQRAKDWGLLVQRLLVRVAEMQASQAEREEEGGEDEEGACLEFERVAEKSRALRALQEHLWSLMMARLACLQEGHAFFGSANKAFEALGAIESSIKSLKNQSLTLAEKAKRHEELHRNIKEATADPLQRGQLILQKASPNSPQVSEVQMMLGYIKERMEALSQECSSHRELATKRQQLVSSLEDHMEKISAWIRNTNTILSSNTHPGNVLSEARDILNKHEELCSQTVDAMSESESVAKLTKELRVLECTEGVEFSNKASLLTEELRTVVRNLSAHVEILRPYVRFLLSAEEVEEQIKSLQELFKSKPMEEEENEEASTALKEMAEAKWQSLLERFLTMQDSGNNFINSSNMVSEKLELNVKAAVCVVESSMESLSKKKAELSEVWTSWQLHVNQMKSAKKQWKKFKDQVKKVGHDLRAVEEALAPAAQVDLGSDLPSVAKLQENFNSAKPHFMQLNAEVEYLVKTSELLALKGIPVKEKSERVAELLLLHQRVKDKMTEYDSVLSMAVKFNQLHEELDSLLMAEPVTVFSDASQARIQLTQHQERQSHVRHLYKLAISLGADITATVQQSHALRFSLARLQEKLERLEQSSVSWMAEAHKCEESLTSNVHYCVFKEEISELRESFKDLKKKFNNMKFNYMKKNDKSRNLKAVKNQIQQIEIYIEKLQVLKMKMQTFTTKVSTSTEKHLIGSSPREMEDAVNELQRQLGDFDKTVEEYKQSLDMTVKLQQAVEEYQFWCDEASATIIRVGKYSSQCKTKEAVSVLYKQFEKYVWPTIPQQEERISQITELAVRLHGPDEGKKYVDKTVSKHNEIVESIKELCNGLIDLEAKLEAEASKESPDIIERDIPIQVEQLKKTPENNKPQQQDYIDMEQSEQKETGHTPEITTPGHDKDKDKDSPSDKKPEVKRSHLRKSRSQDLPDKMPPVQGKVVSETRTYIQQAHSTTSRVETITGKSTVERKEQHHSSVTQKHTFNVSSSPVDRDRKVHILSQSRSNSQETPPPSAPAAPSFSDIQREFQFQKDRPGPAHKGPQDSGHTDSQVEGHPAAEEIPLHQSTEPTTTTAAEGDLQHDHFTEESFSNDEYECASPDDISLPPLSETPESNLVHSENDLEDGYCYSSHSLHVNQHSHQSHSQHWHREWASSQAESHPSPTSGPGTKFRSESSSFVHSPLTVPTPNLVSSTISSILKSKPGTPSNIPPPADGATISHHHRYHQTLHSVHESRVKMQESLHESRSGREAAPPHASNTHAPPTLLTLEQDPDICKPTAIREEIRLPSYGKVVGGSLAAQGPNFSKHISNATVMEGSPVTLEVEVTGFPEPTLTWFKNGQKLAADERIELSQKEGKHALFIKGAAESDAGLYVIEATNSLGTVTSTGVLQVTGKDCLELDTFKLDWHTCFGTLCFLLWLLYLLVL</sequence>
<feature type="region of interest" description="Disordered" evidence="5">
    <location>
        <begin position="1373"/>
        <end position="1400"/>
    </location>
</feature>
<dbReference type="InterPro" id="IPR013098">
    <property type="entry name" value="Ig_I-set"/>
</dbReference>
<dbReference type="SUPFAM" id="SSF46966">
    <property type="entry name" value="Spectrin repeat"/>
    <property type="match status" value="3"/>
</dbReference>
<evidence type="ECO:0000256" key="1">
    <source>
        <dbReference type="ARBA" id="ARBA00004496"/>
    </source>
</evidence>
<evidence type="ECO:0000313" key="7">
    <source>
        <dbReference type="EMBL" id="KAL2081287.1"/>
    </source>
</evidence>
<name>A0ABD1J267_9TELE</name>
<dbReference type="SUPFAM" id="SSF48726">
    <property type="entry name" value="Immunoglobulin"/>
    <property type="match status" value="1"/>
</dbReference>
<keyword evidence="2" id="KW-0963">Cytoplasm</keyword>
<feature type="compositionally biased region" description="Polar residues" evidence="5">
    <location>
        <begin position="1229"/>
        <end position="1251"/>
    </location>
</feature>
<gene>
    <name evidence="7" type="ORF">ACEWY4_023140</name>
</gene>
<dbReference type="PROSITE" id="PS50835">
    <property type="entry name" value="IG_LIKE"/>
    <property type="match status" value="1"/>
</dbReference>
<dbReference type="PANTHER" id="PTHR42757:SF44">
    <property type="entry name" value="COILED-COIL DOMAIN-CONTAINING PROTEIN 141"/>
    <property type="match status" value="1"/>
</dbReference>
<feature type="compositionally biased region" description="Polar residues" evidence="5">
    <location>
        <begin position="1458"/>
        <end position="1470"/>
    </location>
</feature>
<evidence type="ECO:0000256" key="2">
    <source>
        <dbReference type="ARBA" id="ARBA00022490"/>
    </source>
</evidence>
<keyword evidence="4" id="KW-0175">Coiled coil</keyword>
<feature type="domain" description="Ig-like" evidence="6">
    <location>
        <begin position="1586"/>
        <end position="1674"/>
    </location>
</feature>
<dbReference type="InterPro" id="IPR050876">
    <property type="entry name" value="IgLON_domain"/>
</dbReference>
<evidence type="ECO:0000256" key="3">
    <source>
        <dbReference type="ARBA" id="ARBA00023319"/>
    </source>
</evidence>
<dbReference type="InterPro" id="IPR003598">
    <property type="entry name" value="Ig_sub2"/>
</dbReference>
<feature type="region of interest" description="Disordered" evidence="5">
    <location>
        <begin position="1422"/>
        <end position="1470"/>
    </location>
</feature>
<dbReference type="InterPro" id="IPR058157">
    <property type="entry name" value="Spectrin_met"/>
</dbReference>
<feature type="compositionally biased region" description="Basic and acidic residues" evidence="5">
    <location>
        <begin position="1185"/>
        <end position="1204"/>
    </location>
</feature>
<feature type="compositionally biased region" description="Basic and acidic residues" evidence="5">
    <location>
        <begin position="1331"/>
        <end position="1347"/>
    </location>
</feature>
<feature type="region of interest" description="Disordered" evidence="5">
    <location>
        <begin position="1168"/>
        <end position="1359"/>
    </location>
</feature>
<dbReference type="Proteomes" id="UP001591681">
    <property type="component" value="Unassembled WGS sequence"/>
</dbReference>
<feature type="coiled-coil region" evidence="4">
    <location>
        <begin position="390"/>
        <end position="420"/>
    </location>
</feature>
<dbReference type="InterPro" id="IPR013783">
    <property type="entry name" value="Ig-like_fold"/>
</dbReference>